<evidence type="ECO:0000313" key="3">
    <source>
        <dbReference type="EMBL" id="KAK9122583.1"/>
    </source>
</evidence>
<sequence length="699" mass="79701">MEKPHQCANSNGYSSPVPIIGLYIAGASLVCLMLMLCDVYFAIRRKARYIPCRLFSFNSFTLTLLAIAAKLPVDLTTDMPSARDQLSKLMGTAMICICIGFMAPSLANNKKWEGIANVASIALFVVTVIVNMCIEMRTGVIFSFVPEHIIIMCFMFMLLYTLLHNIVNDYYQEKISRRRLEKFDRTVQVPEGEDSWIFRVKCWYISCCITNPQLVICRESPFSTAVGPICIMCSLVVLQAIYRSIVAQTIEFCEGVSDYRWSMWIIVITQTVTIIIGALVIAFRWLVLFHYFSRKFLLYEALGVMGYVMEDCPCASQTPRPTGIKSKLVSLRMKVMGCMKLLYWLVVVMLEIVICLPMLAMKFFVSKIPSVRCCMHRAKEDIMSSFPWVEQYHRVEMTSEDDELVRRVMMVCLDNMIEWMNAVKRDPSPCHHTIGMLSRLDPSTTPQQLLERFPPSHDDDKEITCLSMVVLVKVVAASVPDQSIPIIKSMIDTLHEAFEIVYFASSEKRQLARRLWKNQDFDMSIKVLSEDPNDPNDPVGCVISKIERADEILFPDDWDATIESRRVRDFIRKSSYATIEELCGDVQQLFSAMLHHLFAQLPICVYREVRQGSVYERDERARYLTKLLLCNLDPILVDKVQWEFPDGWPANTSRNFDVPPDSHDTNAQLDGSTEGGARTSHEIGLSAGEIRLAIASDNV</sequence>
<dbReference type="PANTHER" id="PTHR35307">
    <property type="entry name" value="PROTEIN, PUTATIVE-RELATED"/>
    <property type="match status" value="1"/>
</dbReference>
<reference evidence="3 4" key="1">
    <citation type="submission" date="2024-01" db="EMBL/GenBank/DDBJ databases">
        <title>Genome assemblies of Stephania.</title>
        <authorList>
            <person name="Yang L."/>
        </authorList>
    </citation>
    <scope>NUCLEOTIDE SEQUENCE [LARGE SCALE GENOMIC DNA]</scope>
    <source>
        <strain evidence="3">QJT</strain>
        <tissue evidence="3">Leaf</tissue>
    </source>
</reference>
<dbReference type="AlphaFoldDB" id="A0AAP0IX89"/>
<dbReference type="Proteomes" id="UP001417504">
    <property type="component" value="Unassembled WGS sequence"/>
</dbReference>
<comment type="caution">
    <text evidence="3">The sequence shown here is derived from an EMBL/GenBank/DDBJ whole genome shotgun (WGS) entry which is preliminary data.</text>
</comment>
<keyword evidence="2" id="KW-0472">Membrane</keyword>
<feature type="transmembrane region" description="Helical" evidence="2">
    <location>
        <begin position="20"/>
        <end position="43"/>
    </location>
</feature>
<evidence type="ECO:0000256" key="2">
    <source>
        <dbReference type="SAM" id="Phobius"/>
    </source>
</evidence>
<feature type="transmembrane region" description="Helical" evidence="2">
    <location>
        <begin position="222"/>
        <end position="242"/>
    </location>
</feature>
<protein>
    <submittedName>
        <fullName evidence="3">Uncharacterized protein</fullName>
    </submittedName>
</protein>
<keyword evidence="2" id="KW-0812">Transmembrane</keyword>
<proteinExistence type="predicted"/>
<gene>
    <name evidence="3" type="ORF">Sjap_012185</name>
</gene>
<accession>A0AAP0IX89</accession>
<evidence type="ECO:0000313" key="4">
    <source>
        <dbReference type="Proteomes" id="UP001417504"/>
    </source>
</evidence>
<feature type="transmembrane region" description="Helical" evidence="2">
    <location>
        <begin position="262"/>
        <end position="287"/>
    </location>
</feature>
<feature type="transmembrane region" description="Helical" evidence="2">
    <location>
        <begin position="341"/>
        <end position="365"/>
    </location>
</feature>
<dbReference type="EMBL" id="JBBNAE010000005">
    <property type="protein sequence ID" value="KAK9122583.1"/>
    <property type="molecule type" value="Genomic_DNA"/>
</dbReference>
<feature type="transmembrane region" description="Helical" evidence="2">
    <location>
        <begin position="50"/>
        <end position="69"/>
    </location>
</feature>
<evidence type="ECO:0000256" key="1">
    <source>
        <dbReference type="SAM" id="MobiDB-lite"/>
    </source>
</evidence>
<name>A0AAP0IX89_9MAGN</name>
<keyword evidence="2" id="KW-1133">Transmembrane helix</keyword>
<feature type="transmembrane region" description="Helical" evidence="2">
    <location>
        <begin position="114"/>
        <end position="134"/>
    </location>
</feature>
<feature type="transmembrane region" description="Helical" evidence="2">
    <location>
        <begin position="140"/>
        <end position="163"/>
    </location>
</feature>
<dbReference type="PANTHER" id="PTHR35307:SF6">
    <property type="entry name" value="TRANSMEMBRANE PROTEIN"/>
    <property type="match status" value="1"/>
</dbReference>
<feature type="region of interest" description="Disordered" evidence="1">
    <location>
        <begin position="653"/>
        <end position="678"/>
    </location>
</feature>
<organism evidence="3 4">
    <name type="scientific">Stephania japonica</name>
    <dbReference type="NCBI Taxonomy" id="461633"/>
    <lineage>
        <taxon>Eukaryota</taxon>
        <taxon>Viridiplantae</taxon>
        <taxon>Streptophyta</taxon>
        <taxon>Embryophyta</taxon>
        <taxon>Tracheophyta</taxon>
        <taxon>Spermatophyta</taxon>
        <taxon>Magnoliopsida</taxon>
        <taxon>Ranunculales</taxon>
        <taxon>Menispermaceae</taxon>
        <taxon>Menispermoideae</taxon>
        <taxon>Cissampelideae</taxon>
        <taxon>Stephania</taxon>
    </lineage>
</organism>
<keyword evidence="4" id="KW-1185">Reference proteome</keyword>
<feature type="transmembrane region" description="Helical" evidence="2">
    <location>
        <begin position="89"/>
        <end position="107"/>
    </location>
</feature>